<dbReference type="Proteomes" id="UP000299102">
    <property type="component" value="Unassembled WGS sequence"/>
</dbReference>
<dbReference type="EMBL" id="BGZK01000580">
    <property type="protein sequence ID" value="GBP51367.1"/>
    <property type="molecule type" value="Genomic_DNA"/>
</dbReference>
<dbReference type="AlphaFoldDB" id="A0A4C1WMM2"/>
<keyword evidence="2" id="KW-1185">Reference proteome</keyword>
<proteinExistence type="predicted"/>
<comment type="caution">
    <text evidence="1">The sequence shown here is derived from an EMBL/GenBank/DDBJ whole genome shotgun (WGS) entry which is preliminary data.</text>
</comment>
<organism evidence="1 2">
    <name type="scientific">Eumeta variegata</name>
    <name type="common">Bagworm moth</name>
    <name type="synonym">Eumeta japonica</name>
    <dbReference type="NCBI Taxonomy" id="151549"/>
    <lineage>
        <taxon>Eukaryota</taxon>
        <taxon>Metazoa</taxon>
        <taxon>Ecdysozoa</taxon>
        <taxon>Arthropoda</taxon>
        <taxon>Hexapoda</taxon>
        <taxon>Insecta</taxon>
        <taxon>Pterygota</taxon>
        <taxon>Neoptera</taxon>
        <taxon>Endopterygota</taxon>
        <taxon>Lepidoptera</taxon>
        <taxon>Glossata</taxon>
        <taxon>Ditrysia</taxon>
        <taxon>Tineoidea</taxon>
        <taxon>Psychidae</taxon>
        <taxon>Oiketicinae</taxon>
        <taxon>Eumeta</taxon>
    </lineage>
</organism>
<name>A0A4C1WMM2_EUMVA</name>
<evidence type="ECO:0000313" key="1">
    <source>
        <dbReference type="EMBL" id="GBP51367.1"/>
    </source>
</evidence>
<evidence type="ECO:0000313" key="2">
    <source>
        <dbReference type="Proteomes" id="UP000299102"/>
    </source>
</evidence>
<gene>
    <name evidence="1" type="ORF">EVAR_38761_1</name>
</gene>
<protein>
    <submittedName>
        <fullName evidence="1">Uncharacterized protein</fullName>
    </submittedName>
</protein>
<sequence>MLDTVPRQVFVGLLKEHTIPRSQFRSKAIDSAGLRTERAETIRPLPLMELENGKAVDAQNRQTAALRKINRLMN</sequence>
<accession>A0A4C1WMM2</accession>
<reference evidence="1 2" key="1">
    <citation type="journal article" date="2019" name="Commun. Biol.">
        <title>The bagworm genome reveals a unique fibroin gene that provides high tensile strength.</title>
        <authorList>
            <person name="Kono N."/>
            <person name="Nakamura H."/>
            <person name="Ohtoshi R."/>
            <person name="Tomita M."/>
            <person name="Numata K."/>
            <person name="Arakawa K."/>
        </authorList>
    </citation>
    <scope>NUCLEOTIDE SEQUENCE [LARGE SCALE GENOMIC DNA]</scope>
</reference>